<evidence type="ECO:0000259" key="3">
    <source>
        <dbReference type="PROSITE" id="PS50977"/>
    </source>
</evidence>
<dbReference type="EMBL" id="PTJO01000005">
    <property type="protein sequence ID" value="RNE48521.1"/>
    <property type="molecule type" value="Genomic_DNA"/>
</dbReference>
<sequence length="203" mass="22070">MSTVSTRKRLSTTERRAVILEAARSHFSAAAYPEVSVAAIAKDSGSSQALVFHYFASKAGLQATVVSESLAQLRQAQLLADSALSPGTSARDRIRTLLLTHLEHLAADPNLIPRTGEPATTHQIRDQARSDLVDWLSELLAVTDFSRHTWALWGWAGFLELVARRWAEAGCPADERFPLIDAALGALEGALGDWSTTPQWPQA</sequence>
<reference evidence="4 5" key="1">
    <citation type="submission" date="2018-02" db="EMBL/GenBank/DDBJ databases">
        <title>Corynebacterium alimpuense sp. nov., a marine obligate actinomycete isolated from sediments of Valparaiso bay, Chile.</title>
        <authorList>
            <person name="Claverias F."/>
            <person name="Gonzales-Siles L."/>
            <person name="Salva-Serra F."/>
            <person name="Inganaes E."/>
            <person name="Molin K."/>
            <person name="Cumsille A."/>
            <person name="Undabarrena A."/>
            <person name="Couve E."/>
            <person name="Moore E.R.B."/>
            <person name="Gomila M."/>
            <person name="Camara B."/>
        </authorList>
    </citation>
    <scope>NUCLEOTIDE SEQUENCE [LARGE SCALE GENOMIC DNA]</scope>
    <source>
        <strain evidence="4 5">CCUG 69366</strain>
    </source>
</reference>
<dbReference type="OrthoDB" id="8479950at2"/>
<evidence type="ECO:0000313" key="4">
    <source>
        <dbReference type="EMBL" id="RNE48521.1"/>
    </source>
</evidence>
<dbReference type="GO" id="GO:0000976">
    <property type="term" value="F:transcription cis-regulatory region binding"/>
    <property type="evidence" value="ECO:0007669"/>
    <property type="project" value="TreeGrafter"/>
</dbReference>
<comment type="caution">
    <text evidence="4">The sequence shown here is derived from an EMBL/GenBank/DDBJ whole genome shotgun (WGS) entry which is preliminary data.</text>
</comment>
<dbReference type="PROSITE" id="PS50977">
    <property type="entry name" value="HTH_TETR_2"/>
    <property type="match status" value="1"/>
</dbReference>
<name>A0A3M8K5P0_9CORY</name>
<dbReference type="Gene3D" id="1.10.357.10">
    <property type="entry name" value="Tetracycline Repressor, domain 2"/>
    <property type="match status" value="1"/>
</dbReference>
<dbReference type="GO" id="GO:0003700">
    <property type="term" value="F:DNA-binding transcription factor activity"/>
    <property type="evidence" value="ECO:0007669"/>
    <property type="project" value="TreeGrafter"/>
</dbReference>
<dbReference type="SUPFAM" id="SSF46689">
    <property type="entry name" value="Homeodomain-like"/>
    <property type="match status" value="1"/>
</dbReference>
<dbReference type="InterPro" id="IPR009057">
    <property type="entry name" value="Homeodomain-like_sf"/>
</dbReference>
<keyword evidence="1 2" id="KW-0238">DNA-binding</keyword>
<feature type="DNA-binding region" description="H-T-H motif" evidence="2">
    <location>
        <begin position="36"/>
        <end position="55"/>
    </location>
</feature>
<feature type="domain" description="HTH tetR-type" evidence="3">
    <location>
        <begin position="13"/>
        <end position="73"/>
    </location>
</feature>
<keyword evidence="5" id="KW-1185">Reference proteome</keyword>
<proteinExistence type="predicted"/>
<accession>A0A3M8K5P0</accession>
<dbReference type="InterPro" id="IPR050109">
    <property type="entry name" value="HTH-type_TetR-like_transc_reg"/>
</dbReference>
<gene>
    <name evidence="4" type="ORF">C5L39_08475</name>
</gene>
<dbReference type="Proteomes" id="UP000266975">
    <property type="component" value="Unassembled WGS sequence"/>
</dbReference>
<dbReference type="PANTHER" id="PTHR30055:SF174">
    <property type="entry name" value="TRANSCRIPTIONAL REGULATORY PROTEIN (PROBABLY TETR-FAMILY)-RELATED"/>
    <property type="match status" value="1"/>
</dbReference>
<evidence type="ECO:0000313" key="5">
    <source>
        <dbReference type="Proteomes" id="UP000266975"/>
    </source>
</evidence>
<dbReference type="PANTHER" id="PTHR30055">
    <property type="entry name" value="HTH-TYPE TRANSCRIPTIONAL REGULATOR RUTR"/>
    <property type="match status" value="1"/>
</dbReference>
<protein>
    <submittedName>
        <fullName evidence="4">TetR/AcrR family transcriptional regulator</fullName>
    </submittedName>
</protein>
<evidence type="ECO:0000256" key="2">
    <source>
        <dbReference type="PROSITE-ProRule" id="PRU00335"/>
    </source>
</evidence>
<evidence type="ECO:0000256" key="1">
    <source>
        <dbReference type="ARBA" id="ARBA00023125"/>
    </source>
</evidence>
<organism evidence="4 5">
    <name type="scientific">Corynebacterium alimapuense</name>
    <dbReference type="NCBI Taxonomy" id="1576874"/>
    <lineage>
        <taxon>Bacteria</taxon>
        <taxon>Bacillati</taxon>
        <taxon>Actinomycetota</taxon>
        <taxon>Actinomycetes</taxon>
        <taxon>Mycobacteriales</taxon>
        <taxon>Corynebacteriaceae</taxon>
        <taxon>Corynebacterium</taxon>
    </lineage>
</organism>
<dbReference type="Pfam" id="PF00440">
    <property type="entry name" value="TetR_N"/>
    <property type="match status" value="1"/>
</dbReference>
<dbReference type="InterPro" id="IPR001647">
    <property type="entry name" value="HTH_TetR"/>
</dbReference>
<dbReference type="AlphaFoldDB" id="A0A3M8K5P0"/>